<accession>A0A556AVH2</accession>
<keyword evidence="7" id="KW-1185">Reference proteome</keyword>
<evidence type="ECO:0000256" key="1">
    <source>
        <dbReference type="ARBA" id="ARBA00023015"/>
    </source>
</evidence>
<evidence type="ECO:0000313" key="6">
    <source>
        <dbReference type="EMBL" id="TSH96927.1"/>
    </source>
</evidence>
<dbReference type="PANTHER" id="PTHR47506">
    <property type="entry name" value="TRANSCRIPTIONAL REGULATORY PROTEIN"/>
    <property type="match status" value="1"/>
</dbReference>
<reference evidence="6 7" key="1">
    <citation type="submission" date="2019-07" db="EMBL/GenBank/DDBJ databases">
        <title>Qingshengfaniella alkalisoli gen. nov., sp. nov., isolated from saline soil.</title>
        <authorList>
            <person name="Xu L."/>
            <person name="Huang X.-X."/>
            <person name="Sun J.-Q."/>
        </authorList>
    </citation>
    <scope>NUCLEOTIDE SEQUENCE [LARGE SCALE GENOMIC DNA]</scope>
    <source>
        <strain evidence="6 7">DSM 27279</strain>
    </source>
</reference>
<keyword evidence="3" id="KW-0804">Transcription</keyword>
<dbReference type="Gene3D" id="1.10.357.10">
    <property type="entry name" value="Tetracycline Repressor, domain 2"/>
    <property type="match status" value="1"/>
</dbReference>
<gene>
    <name evidence="6" type="ORF">FOZ76_07805</name>
</gene>
<feature type="DNA-binding region" description="H-T-H motif" evidence="4">
    <location>
        <begin position="32"/>
        <end position="51"/>
    </location>
</feature>
<evidence type="ECO:0000256" key="3">
    <source>
        <dbReference type="ARBA" id="ARBA00023163"/>
    </source>
</evidence>
<name>A0A556AVH2_9BURK</name>
<dbReference type="PROSITE" id="PS50977">
    <property type="entry name" value="HTH_TETR_2"/>
    <property type="match status" value="1"/>
</dbReference>
<dbReference type="SUPFAM" id="SSF48498">
    <property type="entry name" value="Tetracyclin repressor-like, C-terminal domain"/>
    <property type="match status" value="1"/>
</dbReference>
<keyword evidence="1" id="KW-0805">Transcription regulation</keyword>
<dbReference type="Pfam" id="PF00440">
    <property type="entry name" value="TetR_N"/>
    <property type="match status" value="1"/>
</dbReference>
<protein>
    <submittedName>
        <fullName evidence="6">TetR/AcrR family transcriptional regulator</fullName>
    </submittedName>
</protein>
<dbReference type="SUPFAM" id="SSF46689">
    <property type="entry name" value="Homeodomain-like"/>
    <property type="match status" value="1"/>
</dbReference>
<dbReference type="Proteomes" id="UP000318405">
    <property type="component" value="Unassembled WGS sequence"/>
</dbReference>
<organism evidence="6 7">
    <name type="scientific">Verticiella sediminum</name>
    <dbReference type="NCBI Taxonomy" id="1247510"/>
    <lineage>
        <taxon>Bacteria</taxon>
        <taxon>Pseudomonadati</taxon>
        <taxon>Pseudomonadota</taxon>
        <taxon>Betaproteobacteria</taxon>
        <taxon>Burkholderiales</taxon>
        <taxon>Alcaligenaceae</taxon>
        <taxon>Verticiella</taxon>
    </lineage>
</organism>
<sequence length="215" mass="23905">MARRGRDSEGSIEKIENAALRLFSKQGYSNTSLEQVADVAGFTKGAVYYYFKTKETLLIHLLSRIQERSILKTAEHVRGLPGGTVDKLVAFVKLQTQWAARYPDDIVILLLTSLEFSDTDTPVRDMIHRYYDVMRSMLVELFEAGRSAGDVPAELDIDSAVLTNIARHDGNMLLWHRSGRDPDVGRVLTAAALDAVRRYGIGGGDGAIPVPRRKN</sequence>
<evidence type="ECO:0000256" key="2">
    <source>
        <dbReference type="ARBA" id="ARBA00023125"/>
    </source>
</evidence>
<dbReference type="InterPro" id="IPR036271">
    <property type="entry name" value="Tet_transcr_reg_TetR-rel_C_sf"/>
</dbReference>
<dbReference type="AlphaFoldDB" id="A0A556AVH2"/>
<dbReference type="PANTHER" id="PTHR47506:SF6">
    <property type="entry name" value="HTH-TYPE TRANSCRIPTIONAL REPRESSOR NEMR"/>
    <property type="match status" value="1"/>
</dbReference>
<dbReference type="GO" id="GO:0003677">
    <property type="term" value="F:DNA binding"/>
    <property type="evidence" value="ECO:0007669"/>
    <property type="project" value="UniProtKB-UniRule"/>
</dbReference>
<dbReference type="EMBL" id="VLTJ01000012">
    <property type="protein sequence ID" value="TSH96927.1"/>
    <property type="molecule type" value="Genomic_DNA"/>
</dbReference>
<dbReference type="OrthoDB" id="326421at2"/>
<dbReference type="RefSeq" id="WP_143947587.1">
    <property type="nucleotide sequence ID" value="NZ_BAABMB010000002.1"/>
</dbReference>
<proteinExistence type="predicted"/>
<keyword evidence="2 4" id="KW-0238">DNA-binding</keyword>
<dbReference type="InterPro" id="IPR009057">
    <property type="entry name" value="Homeodomain-like_sf"/>
</dbReference>
<evidence type="ECO:0000313" key="7">
    <source>
        <dbReference type="Proteomes" id="UP000318405"/>
    </source>
</evidence>
<evidence type="ECO:0000256" key="4">
    <source>
        <dbReference type="PROSITE-ProRule" id="PRU00335"/>
    </source>
</evidence>
<dbReference type="PRINTS" id="PR00455">
    <property type="entry name" value="HTHTETR"/>
</dbReference>
<feature type="domain" description="HTH tetR-type" evidence="5">
    <location>
        <begin position="9"/>
        <end position="69"/>
    </location>
</feature>
<comment type="caution">
    <text evidence="6">The sequence shown here is derived from an EMBL/GenBank/DDBJ whole genome shotgun (WGS) entry which is preliminary data.</text>
</comment>
<evidence type="ECO:0000259" key="5">
    <source>
        <dbReference type="PROSITE" id="PS50977"/>
    </source>
</evidence>
<dbReference type="InterPro" id="IPR001647">
    <property type="entry name" value="HTH_TetR"/>
</dbReference>